<feature type="region of interest" description="Disordered" evidence="9">
    <location>
        <begin position="387"/>
        <end position="419"/>
    </location>
</feature>
<keyword evidence="13" id="KW-1185">Reference proteome</keyword>
<evidence type="ECO:0000256" key="8">
    <source>
        <dbReference type="ARBA" id="ARBA00023012"/>
    </source>
</evidence>
<dbReference type="RefSeq" id="WP_051725057.1">
    <property type="nucleotide sequence ID" value="NZ_JBHEZZ010000002.1"/>
</dbReference>
<keyword evidence="10" id="KW-1133">Transmembrane helix</keyword>
<organism evidence="12 13">
    <name type="scientific">Streptacidiphilus cavernicola</name>
    <dbReference type="NCBI Taxonomy" id="3342716"/>
    <lineage>
        <taxon>Bacteria</taxon>
        <taxon>Bacillati</taxon>
        <taxon>Actinomycetota</taxon>
        <taxon>Actinomycetes</taxon>
        <taxon>Kitasatosporales</taxon>
        <taxon>Streptomycetaceae</taxon>
        <taxon>Streptacidiphilus</taxon>
    </lineage>
</organism>
<keyword evidence="8" id="KW-0902">Two-component regulatory system</keyword>
<name>A0ABV6UG66_9ACTN</name>
<evidence type="ECO:0000259" key="11">
    <source>
        <dbReference type="Pfam" id="PF07730"/>
    </source>
</evidence>
<dbReference type="Pfam" id="PF07730">
    <property type="entry name" value="HisKA_3"/>
    <property type="match status" value="1"/>
</dbReference>
<feature type="transmembrane region" description="Helical" evidence="10">
    <location>
        <begin position="147"/>
        <end position="164"/>
    </location>
</feature>
<feature type="transmembrane region" description="Helical" evidence="10">
    <location>
        <begin position="86"/>
        <end position="110"/>
    </location>
</feature>
<keyword evidence="5" id="KW-0547">Nucleotide-binding</keyword>
<proteinExistence type="predicted"/>
<comment type="catalytic activity">
    <reaction evidence="1">
        <text>ATP + protein L-histidine = ADP + protein N-phospho-L-histidine.</text>
        <dbReference type="EC" id="2.7.13.3"/>
    </reaction>
</comment>
<evidence type="ECO:0000256" key="3">
    <source>
        <dbReference type="ARBA" id="ARBA00022553"/>
    </source>
</evidence>
<dbReference type="InterPro" id="IPR011712">
    <property type="entry name" value="Sig_transdc_His_kin_sub3_dim/P"/>
</dbReference>
<evidence type="ECO:0000256" key="6">
    <source>
        <dbReference type="ARBA" id="ARBA00022777"/>
    </source>
</evidence>
<feature type="transmembrane region" description="Helical" evidence="10">
    <location>
        <begin position="20"/>
        <end position="40"/>
    </location>
</feature>
<dbReference type="Gene3D" id="3.30.565.10">
    <property type="entry name" value="Histidine kinase-like ATPase, C-terminal domain"/>
    <property type="match status" value="1"/>
</dbReference>
<keyword evidence="3" id="KW-0597">Phosphoprotein</keyword>
<dbReference type="SUPFAM" id="SSF55874">
    <property type="entry name" value="ATPase domain of HSP90 chaperone/DNA topoisomerase II/histidine kinase"/>
    <property type="match status" value="1"/>
</dbReference>
<feature type="transmembrane region" description="Helical" evidence="10">
    <location>
        <begin position="52"/>
        <end position="74"/>
    </location>
</feature>
<evidence type="ECO:0000256" key="1">
    <source>
        <dbReference type="ARBA" id="ARBA00000085"/>
    </source>
</evidence>
<evidence type="ECO:0000313" key="12">
    <source>
        <dbReference type="EMBL" id="MFC1400447.1"/>
    </source>
</evidence>
<evidence type="ECO:0000256" key="10">
    <source>
        <dbReference type="SAM" id="Phobius"/>
    </source>
</evidence>
<protein>
    <recommendedName>
        <fullName evidence="2">histidine kinase</fullName>
        <ecNumber evidence="2">2.7.13.3</ecNumber>
    </recommendedName>
</protein>
<comment type="caution">
    <text evidence="12">The sequence shown here is derived from an EMBL/GenBank/DDBJ whole genome shotgun (WGS) entry which is preliminary data.</text>
</comment>
<dbReference type="GO" id="GO:0016301">
    <property type="term" value="F:kinase activity"/>
    <property type="evidence" value="ECO:0007669"/>
    <property type="project" value="UniProtKB-KW"/>
</dbReference>
<dbReference type="EC" id="2.7.13.3" evidence="2"/>
<sequence length="419" mass="43789">MRASPRFPPRRGDTPSLLRLGAFLVRVIGLAVVGVLLFHTPSVTPHTRVMQICVYAVLGLAVAGWSLLDLLPALQPHRLRLLGPVLGVVVAAGGLGCALPDGDGLVAFAVVGSMVAGSELELLPACAVSGTGILAIMIGAIAFGDSVGTLLGYPLLLLVGLLLGRTRRGYQVQAEQSAALLAQYEQLQVQQRRTEVLDERARIAREIHDVLAHSLGALGIQVQVARAVLTDSQDIDKAVDLLGAAQRMVSEGLAETRRAVHALRSDQLPLDQEIARAADVHTRRHGTAVTVDIEGTPRPLPPDATLALLRIVQEALVNAAKHAPGEPVRLSLRCTEALTVVTVSNPVAGGAGSGDLRRGDAGGGSISGGYGLIGMRERLRLLDGTLTAGPDPADRTWTVTAQLPHPDGNPAPQPGTLIP</sequence>
<keyword evidence="10" id="KW-0472">Membrane</keyword>
<dbReference type="CDD" id="cd16917">
    <property type="entry name" value="HATPase_UhpB-NarQ-NarX-like"/>
    <property type="match status" value="1"/>
</dbReference>
<feature type="transmembrane region" description="Helical" evidence="10">
    <location>
        <begin position="122"/>
        <end position="141"/>
    </location>
</feature>
<dbReference type="InterPro" id="IPR050482">
    <property type="entry name" value="Sensor_HK_TwoCompSys"/>
</dbReference>
<reference evidence="12 13" key="1">
    <citation type="submission" date="2024-09" db="EMBL/GenBank/DDBJ databases">
        <authorList>
            <person name="Lee S.D."/>
        </authorList>
    </citation>
    <scope>NUCLEOTIDE SEQUENCE [LARGE SCALE GENOMIC DNA]</scope>
    <source>
        <strain evidence="12 13">N1-5</strain>
    </source>
</reference>
<evidence type="ECO:0000256" key="7">
    <source>
        <dbReference type="ARBA" id="ARBA00022840"/>
    </source>
</evidence>
<evidence type="ECO:0000256" key="9">
    <source>
        <dbReference type="SAM" id="MobiDB-lite"/>
    </source>
</evidence>
<evidence type="ECO:0000256" key="5">
    <source>
        <dbReference type="ARBA" id="ARBA00022741"/>
    </source>
</evidence>
<evidence type="ECO:0000313" key="13">
    <source>
        <dbReference type="Proteomes" id="UP001592528"/>
    </source>
</evidence>
<dbReference type="PANTHER" id="PTHR24421">
    <property type="entry name" value="NITRATE/NITRITE SENSOR PROTEIN NARX-RELATED"/>
    <property type="match status" value="1"/>
</dbReference>
<evidence type="ECO:0000256" key="4">
    <source>
        <dbReference type="ARBA" id="ARBA00022679"/>
    </source>
</evidence>
<dbReference type="Gene3D" id="1.20.5.1930">
    <property type="match status" value="1"/>
</dbReference>
<dbReference type="InterPro" id="IPR036890">
    <property type="entry name" value="HATPase_C_sf"/>
</dbReference>
<keyword evidence="7" id="KW-0067">ATP-binding</keyword>
<keyword evidence="6 12" id="KW-0418">Kinase</keyword>
<accession>A0ABV6UG66</accession>
<dbReference type="EMBL" id="JBHEZZ010000002">
    <property type="protein sequence ID" value="MFC1400447.1"/>
    <property type="molecule type" value="Genomic_DNA"/>
</dbReference>
<evidence type="ECO:0000256" key="2">
    <source>
        <dbReference type="ARBA" id="ARBA00012438"/>
    </source>
</evidence>
<dbReference type="PANTHER" id="PTHR24421:SF10">
    <property type="entry name" value="NITRATE_NITRITE SENSOR PROTEIN NARQ"/>
    <property type="match status" value="1"/>
</dbReference>
<feature type="domain" description="Signal transduction histidine kinase subgroup 3 dimerisation and phosphoacceptor" evidence="11">
    <location>
        <begin position="199"/>
        <end position="268"/>
    </location>
</feature>
<keyword evidence="10" id="KW-0812">Transmembrane</keyword>
<keyword evidence="4" id="KW-0808">Transferase</keyword>
<dbReference type="Proteomes" id="UP001592528">
    <property type="component" value="Unassembled WGS sequence"/>
</dbReference>
<gene>
    <name evidence="12" type="ORF">ACEZDJ_03995</name>
</gene>